<reference evidence="2 3" key="1">
    <citation type="submission" date="2016-07" db="EMBL/GenBank/DDBJ databases">
        <title>Pervasive Adenine N6-methylation of Active Genes in Fungi.</title>
        <authorList>
            <consortium name="DOE Joint Genome Institute"/>
            <person name="Mondo S.J."/>
            <person name="Dannebaum R.O."/>
            <person name="Kuo R.C."/>
            <person name="Labutti K."/>
            <person name="Haridas S."/>
            <person name="Kuo A."/>
            <person name="Salamov A."/>
            <person name="Ahrendt S.R."/>
            <person name="Lipzen A."/>
            <person name="Sullivan W."/>
            <person name="Andreopoulos W.B."/>
            <person name="Clum A."/>
            <person name="Lindquist E."/>
            <person name="Daum C."/>
            <person name="Ramamoorthy G.K."/>
            <person name="Gryganskyi A."/>
            <person name="Culley D."/>
            <person name="Magnuson J.K."/>
            <person name="James T.Y."/>
            <person name="O'Malley M.A."/>
            <person name="Stajich J.E."/>
            <person name="Spatafora J.W."/>
            <person name="Visel A."/>
            <person name="Grigoriev I.V."/>
        </authorList>
    </citation>
    <scope>NUCLEOTIDE SEQUENCE [LARGE SCALE GENOMIC DNA]</scope>
    <source>
        <strain evidence="2 3">CBS 115471</strain>
    </source>
</reference>
<evidence type="ECO:0000256" key="1">
    <source>
        <dbReference type="SAM" id="MobiDB-lite"/>
    </source>
</evidence>
<feature type="region of interest" description="Disordered" evidence="1">
    <location>
        <begin position="143"/>
        <end position="164"/>
    </location>
</feature>
<feature type="region of interest" description="Disordered" evidence="1">
    <location>
        <begin position="57"/>
        <end position="79"/>
    </location>
</feature>
<sequence>MYKQQQTYLSPRKQNPRGILPAPEPPPPFILYSNSKPDPLGLAITWLPWTSDPGVESSPSPLYLSSKSPTPSNPKEQLSTSTLWPTHSVCVCVLHGIINRIPLVSPNHQNLKSSPSIQPSRFLHQLPIVHQINKTCSIPFIRSCPTHPTGQSPPSGPRRRTPSP</sequence>
<dbReference type="Proteomes" id="UP000193144">
    <property type="component" value="Unassembled WGS sequence"/>
</dbReference>
<evidence type="ECO:0000313" key="2">
    <source>
        <dbReference type="EMBL" id="ORX95049.1"/>
    </source>
</evidence>
<feature type="compositionally biased region" description="Polar residues" evidence="1">
    <location>
        <begin position="1"/>
        <end position="13"/>
    </location>
</feature>
<dbReference type="AlphaFoldDB" id="A0A1Y1YAM9"/>
<gene>
    <name evidence="2" type="ORF">BCR34DRAFT_203920</name>
</gene>
<feature type="compositionally biased region" description="Low complexity" evidence="1">
    <location>
        <begin position="57"/>
        <end position="70"/>
    </location>
</feature>
<feature type="region of interest" description="Disordered" evidence="1">
    <location>
        <begin position="1"/>
        <end position="30"/>
    </location>
</feature>
<evidence type="ECO:0000313" key="3">
    <source>
        <dbReference type="Proteomes" id="UP000193144"/>
    </source>
</evidence>
<name>A0A1Y1YAM9_9PLEO</name>
<comment type="caution">
    <text evidence="2">The sequence shown here is derived from an EMBL/GenBank/DDBJ whole genome shotgun (WGS) entry which is preliminary data.</text>
</comment>
<proteinExistence type="predicted"/>
<keyword evidence="3" id="KW-1185">Reference proteome</keyword>
<accession>A0A1Y1YAM9</accession>
<protein>
    <submittedName>
        <fullName evidence="2">Uncharacterized protein</fullName>
    </submittedName>
</protein>
<organism evidence="2 3">
    <name type="scientific">Clohesyomyces aquaticus</name>
    <dbReference type="NCBI Taxonomy" id="1231657"/>
    <lineage>
        <taxon>Eukaryota</taxon>
        <taxon>Fungi</taxon>
        <taxon>Dikarya</taxon>
        <taxon>Ascomycota</taxon>
        <taxon>Pezizomycotina</taxon>
        <taxon>Dothideomycetes</taxon>
        <taxon>Pleosporomycetidae</taxon>
        <taxon>Pleosporales</taxon>
        <taxon>Lindgomycetaceae</taxon>
        <taxon>Clohesyomyces</taxon>
    </lineage>
</organism>
<dbReference type="EMBL" id="MCFA01000292">
    <property type="protein sequence ID" value="ORX95049.1"/>
    <property type="molecule type" value="Genomic_DNA"/>
</dbReference>